<dbReference type="NCBIfam" id="TIGR00536">
    <property type="entry name" value="hemK_fam"/>
    <property type="match status" value="1"/>
</dbReference>
<dbReference type="Proteomes" id="UP001180840">
    <property type="component" value="Unassembled WGS sequence"/>
</dbReference>
<dbReference type="InterPro" id="IPR004556">
    <property type="entry name" value="HemK-like"/>
</dbReference>
<comment type="catalytic activity">
    <reaction evidence="4 5">
        <text>L-glutaminyl-[peptide chain release factor] + S-adenosyl-L-methionine = N(5)-methyl-L-glutaminyl-[peptide chain release factor] + S-adenosyl-L-homocysteine + H(+)</text>
        <dbReference type="Rhea" id="RHEA:42896"/>
        <dbReference type="Rhea" id="RHEA-COMP:10271"/>
        <dbReference type="Rhea" id="RHEA-COMP:10272"/>
        <dbReference type="ChEBI" id="CHEBI:15378"/>
        <dbReference type="ChEBI" id="CHEBI:30011"/>
        <dbReference type="ChEBI" id="CHEBI:57856"/>
        <dbReference type="ChEBI" id="CHEBI:59789"/>
        <dbReference type="ChEBI" id="CHEBI:61891"/>
        <dbReference type="EC" id="2.1.1.297"/>
    </reaction>
</comment>
<keyword evidence="1 5" id="KW-0489">Methyltransferase</keyword>
<dbReference type="HAMAP" id="MF_02126">
    <property type="entry name" value="RF_methyltr_PrmC"/>
    <property type="match status" value="1"/>
</dbReference>
<dbReference type="PROSITE" id="PS50042">
    <property type="entry name" value="CNMP_BINDING_3"/>
    <property type="match status" value="1"/>
</dbReference>
<dbReference type="Pfam" id="PF05175">
    <property type="entry name" value="MTS"/>
    <property type="match status" value="1"/>
</dbReference>
<feature type="domain" description="Cyclic nucleotide-binding" evidence="6">
    <location>
        <begin position="189"/>
        <end position="274"/>
    </location>
</feature>
<dbReference type="Pfam" id="PF17827">
    <property type="entry name" value="PrmC_N"/>
    <property type="match status" value="1"/>
</dbReference>
<dbReference type="SUPFAM" id="SSF53335">
    <property type="entry name" value="S-adenosyl-L-methionine-dependent methyltransferases"/>
    <property type="match status" value="1"/>
</dbReference>
<comment type="similarity">
    <text evidence="5">Belongs to the protein N5-glutamine methyltransferase family. PrmC subfamily.</text>
</comment>
<evidence type="ECO:0000256" key="5">
    <source>
        <dbReference type="HAMAP-Rule" id="MF_02126"/>
    </source>
</evidence>
<dbReference type="PROSITE" id="PS00092">
    <property type="entry name" value="N6_MTASE"/>
    <property type="match status" value="1"/>
</dbReference>
<name>A0ABU1ZW72_9CORY</name>
<gene>
    <name evidence="5" type="primary">prmC</name>
    <name evidence="7" type="ORF">J2S39_000786</name>
</gene>
<proteinExistence type="inferred from homology"/>
<evidence type="ECO:0000256" key="4">
    <source>
        <dbReference type="ARBA" id="ARBA00048391"/>
    </source>
</evidence>
<dbReference type="InterPro" id="IPR000595">
    <property type="entry name" value="cNMP-bd_dom"/>
</dbReference>
<dbReference type="RefSeq" id="WP_290198078.1">
    <property type="nucleotide sequence ID" value="NZ_CP047654.1"/>
</dbReference>
<reference evidence="7" key="1">
    <citation type="submission" date="2023-07" db="EMBL/GenBank/DDBJ databases">
        <title>Sequencing the genomes of 1000 actinobacteria strains.</title>
        <authorList>
            <person name="Klenk H.-P."/>
        </authorList>
    </citation>
    <scope>NUCLEOTIDE SEQUENCE</scope>
    <source>
        <strain evidence="7">DSM 107476</strain>
    </source>
</reference>
<dbReference type="GO" id="GO:0032259">
    <property type="term" value="P:methylation"/>
    <property type="evidence" value="ECO:0007669"/>
    <property type="project" value="UniProtKB-KW"/>
</dbReference>
<dbReference type="Gene3D" id="1.10.8.10">
    <property type="entry name" value="DNA helicase RuvA subunit, C-terminal domain"/>
    <property type="match status" value="1"/>
</dbReference>
<dbReference type="InterPro" id="IPR050320">
    <property type="entry name" value="N5-glutamine_MTase"/>
</dbReference>
<evidence type="ECO:0000256" key="1">
    <source>
        <dbReference type="ARBA" id="ARBA00022603"/>
    </source>
</evidence>
<keyword evidence="3 5" id="KW-0949">S-adenosyl-L-methionine</keyword>
<dbReference type="GO" id="GO:0102559">
    <property type="term" value="F:peptide chain release factor N(5)-glutamine methyltransferase activity"/>
    <property type="evidence" value="ECO:0007669"/>
    <property type="project" value="UniProtKB-EC"/>
</dbReference>
<dbReference type="NCBIfam" id="TIGR03534">
    <property type="entry name" value="RF_mod_PrmC"/>
    <property type="match status" value="1"/>
</dbReference>
<dbReference type="InterPro" id="IPR019874">
    <property type="entry name" value="RF_methyltr_PrmC"/>
</dbReference>
<dbReference type="CDD" id="cd02440">
    <property type="entry name" value="AdoMet_MTases"/>
    <property type="match status" value="1"/>
</dbReference>
<evidence type="ECO:0000259" key="6">
    <source>
        <dbReference type="PROSITE" id="PS50042"/>
    </source>
</evidence>
<dbReference type="Gene3D" id="3.40.50.150">
    <property type="entry name" value="Vaccinia Virus protein VP39"/>
    <property type="match status" value="1"/>
</dbReference>
<accession>A0ABU1ZW72</accession>
<sequence length="274" mass="28623">MKLAEIIALLADAGVASPDWDARMLAAHVLGVGHMSVRPGTEVPGEVLALARRRAAREPLQHILGTAPFGPLDLAVGPGVFIPRPETEVLADWGARQVASTSSPVVVDLCAGSGALGLYVATQRRDADVTLVEKSAEALTWLRRNVETFAPRASIVQADVTDPAILPELHGRVDLLLTNPPYVPETGGLEPEVYADPHDAVFAGADGMSVIDRMTSTLAALLADGGLLGVEHDETTAEAVAAVLAGHGGFAEIATMPDLTGRPRFTTAVRRASV</sequence>
<dbReference type="InterPro" id="IPR007848">
    <property type="entry name" value="Small_mtfrase_dom"/>
</dbReference>
<comment type="function">
    <text evidence="5">Methylates the class 1 translation termination release factors RF1/PrfA and RF2/PrfB on the glutamine residue of the universally conserved GGQ motif.</text>
</comment>
<evidence type="ECO:0000313" key="7">
    <source>
        <dbReference type="EMBL" id="MDR7329110.1"/>
    </source>
</evidence>
<dbReference type="PANTHER" id="PTHR18895:SF74">
    <property type="entry name" value="MTRF1L RELEASE FACTOR GLUTAMINE METHYLTRANSFERASE"/>
    <property type="match status" value="1"/>
</dbReference>
<comment type="caution">
    <text evidence="5">Lacks conserved residue(s) required for the propagation of feature annotation.</text>
</comment>
<evidence type="ECO:0000256" key="3">
    <source>
        <dbReference type="ARBA" id="ARBA00022691"/>
    </source>
</evidence>
<feature type="binding site" evidence="5">
    <location>
        <position position="179"/>
    </location>
    <ligand>
        <name>S-adenosyl-L-methionine</name>
        <dbReference type="ChEBI" id="CHEBI:59789"/>
    </ligand>
</feature>
<dbReference type="InterPro" id="IPR029063">
    <property type="entry name" value="SAM-dependent_MTases_sf"/>
</dbReference>
<evidence type="ECO:0000313" key="8">
    <source>
        <dbReference type="Proteomes" id="UP001180840"/>
    </source>
</evidence>
<dbReference type="InterPro" id="IPR040758">
    <property type="entry name" value="PrmC_N"/>
</dbReference>
<dbReference type="InterPro" id="IPR002052">
    <property type="entry name" value="DNA_methylase_N6_adenine_CS"/>
</dbReference>
<dbReference type="EMBL" id="JAVDXZ010000001">
    <property type="protein sequence ID" value="MDR7329110.1"/>
    <property type="molecule type" value="Genomic_DNA"/>
</dbReference>
<keyword evidence="2 5" id="KW-0808">Transferase</keyword>
<comment type="caution">
    <text evidence="7">The sequence shown here is derived from an EMBL/GenBank/DDBJ whole genome shotgun (WGS) entry which is preliminary data.</text>
</comment>
<protein>
    <recommendedName>
        <fullName evidence="5">Release factor glutamine methyltransferase</fullName>
        <shortName evidence="5">RF MTase</shortName>
        <ecNumber evidence="5">2.1.1.297</ecNumber>
    </recommendedName>
    <alternativeName>
        <fullName evidence="5">N5-glutamine methyltransferase PrmC</fullName>
    </alternativeName>
    <alternativeName>
        <fullName evidence="5">Protein-(glutamine-N5) MTase PrmC</fullName>
    </alternativeName>
    <alternativeName>
        <fullName evidence="5">Protein-glutamine N-methyltransferase PrmC</fullName>
    </alternativeName>
</protein>
<feature type="binding site" evidence="5">
    <location>
        <begin position="179"/>
        <end position="182"/>
    </location>
    <ligand>
        <name>substrate</name>
    </ligand>
</feature>
<organism evidence="7 8">
    <name type="scientific">Corynebacterium guangdongense</name>
    <dbReference type="NCBI Taxonomy" id="1783348"/>
    <lineage>
        <taxon>Bacteria</taxon>
        <taxon>Bacillati</taxon>
        <taxon>Actinomycetota</taxon>
        <taxon>Actinomycetes</taxon>
        <taxon>Mycobacteriales</taxon>
        <taxon>Corynebacteriaceae</taxon>
        <taxon>Corynebacterium</taxon>
    </lineage>
</organism>
<evidence type="ECO:0000256" key="2">
    <source>
        <dbReference type="ARBA" id="ARBA00022679"/>
    </source>
</evidence>
<feature type="binding site" evidence="5">
    <location>
        <position position="133"/>
    </location>
    <ligand>
        <name>S-adenosyl-L-methionine</name>
        <dbReference type="ChEBI" id="CHEBI:59789"/>
    </ligand>
</feature>
<dbReference type="EC" id="2.1.1.297" evidence="5"/>
<keyword evidence="8" id="KW-1185">Reference proteome</keyword>
<dbReference type="PANTHER" id="PTHR18895">
    <property type="entry name" value="HEMK METHYLTRANSFERASE"/>
    <property type="match status" value="1"/>
</dbReference>